<dbReference type="Proteomes" id="UP000638848">
    <property type="component" value="Unassembled WGS sequence"/>
</dbReference>
<dbReference type="EMBL" id="BMEQ01000047">
    <property type="protein sequence ID" value="GGG71622.1"/>
    <property type="molecule type" value="Genomic_DNA"/>
</dbReference>
<reference evidence="1" key="1">
    <citation type="journal article" date="2014" name="Int. J. Syst. Evol. Microbiol.">
        <title>Complete genome sequence of Corynebacterium casei LMG S-19264T (=DSM 44701T), isolated from a smear-ripened cheese.</title>
        <authorList>
            <consortium name="US DOE Joint Genome Institute (JGI-PGF)"/>
            <person name="Walter F."/>
            <person name="Albersmeier A."/>
            <person name="Kalinowski J."/>
            <person name="Ruckert C."/>
        </authorList>
    </citation>
    <scope>NUCLEOTIDE SEQUENCE</scope>
    <source>
        <strain evidence="1">CGMCC 1.12187</strain>
    </source>
</reference>
<gene>
    <name evidence="1" type="ORF">GCM10011374_40420</name>
</gene>
<organism evidence="1 2">
    <name type="scientific">Kocuria dechangensis</name>
    <dbReference type="NCBI Taxonomy" id="1176249"/>
    <lineage>
        <taxon>Bacteria</taxon>
        <taxon>Bacillati</taxon>
        <taxon>Actinomycetota</taxon>
        <taxon>Actinomycetes</taxon>
        <taxon>Micrococcales</taxon>
        <taxon>Micrococcaceae</taxon>
        <taxon>Kocuria</taxon>
    </lineage>
</organism>
<comment type="caution">
    <text evidence="1">The sequence shown here is derived from an EMBL/GenBank/DDBJ whole genome shotgun (WGS) entry which is preliminary data.</text>
</comment>
<name>A0A917H8S0_9MICC</name>
<keyword evidence="2" id="KW-1185">Reference proteome</keyword>
<evidence type="ECO:0000313" key="2">
    <source>
        <dbReference type="Proteomes" id="UP000638848"/>
    </source>
</evidence>
<dbReference type="AlphaFoldDB" id="A0A917H8S0"/>
<sequence length="81" mass="8295">MTVEIDETGAVVAAGAPVDYATAYDWCVDNPEKITSLVEDTQAFVAVIAGAESAPPERREAAVAEAFAAGRPKAPGASWGS</sequence>
<dbReference type="RefSeq" id="WP_188540443.1">
    <property type="nucleotide sequence ID" value="NZ_BMEQ01000047.1"/>
</dbReference>
<proteinExistence type="predicted"/>
<reference evidence="1" key="2">
    <citation type="submission" date="2020-09" db="EMBL/GenBank/DDBJ databases">
        <authorList>
            <person name="Sun Q."/>
            <person name="Zhou Y."/>
        </authorList>
    </citation>
    <scope>NUCLEOTIDE SEQUENCE</scope>
    <source>
        <strain evidence="1">CGMCC 1.12187</strain>
    </source>
</reference>
<evidence type="ECO:0000313" key="1">
    <source>
        <dbReference type="EMBL" id="GGG71622.1"/>
    </source>
</evidence>
<accession>A0A917H8S0</accession>
<protein>
    <submittedName>
        <fullName evidence="1">Uncharacterized protein</fullName>
    </submittedName>
</protein>